<dbReference type="Proteomes" id="UP000266492">
    <property type="component" value="Unassembled WGS sequence"/>
</dbReference>
<keyword evidence="1" id="KW-0732">Signal</keyword>
<name>A0A395VR97_BACOV</name>
<evidence type="ECO:0000313" key="3">
    <source>
        <dbReference type="Proteomes" id="UP000266492"/>
    </source>
</evidence>
<accession>A0A395VR97</accession>
<protein>
    <submittedName>
        <fullName evidence="2">WG repeat-containing protein</fullName>
    </submittedName>
</protein>
<dbReference type="AlphaFoldDB" id="A0A395VR97"/>
<organism evidence="2 3">
    <name type="scientific">Bacteroides ovatus</name>
    <dbReference type="NCBI Taxonomy" id="28116"/>
    <lineage>
        <taxon>Bacteria</taxon>
        <taxon>Pseudomonadati</taxon>
        <taxon>Bacteroidota</taxon>
        <taxon>Bacteroidia</taxon>
        <taxon>Bacteroidales</taxon>
        <taxon>Bacteroidaceae</taxon>
        <taxon>Bacteroides</taxon>
    </lineage>
</organism>
<dbReference type="Pfam" id="PF14903">
    <property type="entry name" value="WG_beta_rep"/>
    <property type="match status" value="2"/>
</dbReference>
<dbReference type="RefSeq" id="WP_118419132.1">
    <property type="nucleotide sequence ID" value="NZ_JAQDLI010000004.1"/>
</dbReference>
<dbReference type="PANTHER" id="PTHR37841:SF1">
    <property type="entry name" value="DUF3298 DOMAIN-CONTAINING PROTEIN"/>
    <property type="match status" value="1"/>
</dbReference>
<dbReference type="EMBL" id="QRVZ01000023">
    <property type="protein sequence ID" value="RGS80488.1"/>
    <property type="molecule type" value="Genomic_DNA"/>
</dbReference>
<reference evidence="2 3" key="1">
    <citation type="submission" date="2018-08" db="EMBL/GenBank/DDBJ databases">
        <title>A genome reference for cultivated species of the human gut microbiota.</title>
        <authorList>
            <person name="Zou Y."/>
            <person name="Xue W."/>
            <person name="Luo G."/>
        </authorList>
    </citation>
    <scope>NUCLEOTIDE SEQUENCE [LARGE SCALE GENOMIC DNA]</scope>
    <source>
        <strain evidence="2 3">AF20-9LB</strain>
    </source>
</reference>
<evidence type="ECO:0000313" key="2">
    <source>
        <dbReference type="EMBL" id="RGS80488.1"/>
    </source>
</evidence>
<comment type="caution">
    <text evidence="2">The sequence shown here is derived from an EMBL/GenBank/DDBJ whole genome shotgun (WGS) entry which is preliminary data.</text>
</comment>
<evidence type="ECO:0000256" key="1">
    <source>
        <dbReference type="SAM" id="SignalP"/>
    </source>
</evidence>
<gene>
    <name evidence="2" type="ORF">DWX70_21315</name>
</gene>
<sequence>MKRRNLISSFMCVALLLATPDASAQFFKKLGKALQEVDKVLGGTEAKTGEQNSSQNKSAEVAQSNAKTVVTENGLYVADLYTDRAKAIRPFITSNTKVITIGENPRYLIGGLGEFHDGMAFISTKKENFFIDSLGNKAFQFQYNLPFNSPYPSFYQGVCPVHEGNTTWLINKKGEKVVKLAGVVRITNFVDGVAAGLVLVQKGYSKYYKLVHINTKGQQIFPNLSEPVQADLEDPRPLCDGLAAFYSYKNRTYGFRDNNGKVIVAASYIKVQDFSDGMAAVQQVDGKWGFIDTSGNMVIAPIYTNKPSSFKEGYAVVRKKNGSRCYIDKQGNIVKDNFKDALPFYNGYAFVIYSDKNEIYTINKDFKTTSIIKHSDYTLHGMGMDDKPYIDFDEDMILYQGKSYISSLGDELIDGEFVHMFHDGLAYCHTDVADGQNVTGYINKKGEFVVIFKETEF</sequence>
<dbReference type="InterPro" id="IPR032774">
    <property type="entry name" value="WG_beta_rep"/>
</dbReference>
<feature type="chain" id="PRO_5017318604" evidence="1">
    <location>
        <begin position="25"/>
        <end position="457"/>
    </location>
</feature>
<dbReference type="PANTHER" id="PTHR37841">
    <property type="entry name" value="GLR2918 PROTEIN"/>
    <property type="match status" value="1"/>
</dbReference>
<feature type="signal peptide" evidence="1">
    <location>
        <begin position="1"/>
        <end position="24"/>
    </location>
</feature>
<proteinExistence type="predicted"/>